<dbReference type="PROSITE" id="PS51257">
    <property type="entry name" value="PROKAR_LIPOPROTEIN"/>
    <property type="match status" value="1"/>
</dbReference>
<dbReference type="RefSeq" id="WP_302078479.1">
    <property type="nucleotide sequence ID" value="NZ_JAUKWQ010000007.1"/>
</dbReference>
<feature type="compositionally biased region" description="Polar residues" evidence="1">
    <location>
        <begin position="43"/>
        <end position="57"/>
    </location>
</feature>
<keyword evidence="3" id="KW-1185">Reference proteome</keyword>
<dbReference type="Proteomes" id="UP001169006">
    <property type="component" value="Unassembled WGS sequence"/>
</dbReference>
<proteinExistence type="predicted"/>
<evidence type="ECO:0000256" key="1">
    <source>
        <dbReference type="SAM" id="MobiDB-lite"/>
    </source>
</evidence>
<feature type="region of interest" description="Disordered" evidence="1">
    <location>
        <begin position="19"/>
        <end position="68"/>
    </location>
</feature>
<evidence type="ECO:0000313" key="3">
    <source>
        <dbReference type="Proteomes" id="UP001169006"/>
    </source>
</evidence>
<comment type="caution">
    <text evidence="2">The sequence shown here is derived from an EMBL/GenBank/DDBJ whole genome shotgun (WGS) entry which is preliminary data.</text>
</comment>
<protein>
    <recommendedName>
        <fullName evidence="4">Lipoprotein</fullName>
    </recommendedName>
</protein>
<name>A0ABT8T1U0_9HYPH</name>
<organism evidence="2 3">
    <name type="scientific">Rhizobium oryzicola</name>
    <dbReference type="NCBI Taxonomy" id="1232668"/>
    <lineage>
        <taxon>Bacteria</taxon>
        <taxon>Pseudomonadati</taxon>
        <taxon>Pseudomonadota</taxon>
        <taxon>Alphaproteobacteria</taxon>
        <taxon>Hyphomicrobiales</taxon>
        <taxon>Rhizobiaceae</taxon>
        <taxon>Rhizobium/Agrobacterium group</taxon>
        <taxon>Rhizobium</taxon>
    </lineage>
</organism>
<accession>A0ABT8T1U0</accession>
<sequence length="68" mass="7129">MKRLLVVIPVLLLAACSDQNNNNQKDPIQEGPPQAVQGKATAPTESKPSPESGTGSDNPVKPPGNINR</sequence>
<evidence type="ECO:0008006" key="4">
    <source>
        <dbReference type="Google" id="ProtNLM"/>
    </source>
</evidence>
<dbReference type="EMBL" id="JAUKWQ010000007">
    <property type="protein sequence ID" value="MDO1584253.1"/>
    <property type="molecule type" value="Genomic_DNA"/>
</dbReference>
<evidence type="ECO:0000313" key="2">
    <source>
        <dbReference type="EMBL" id="MDO1584253.1"/>
    </source>
</evidence>
<reference evidence="2" key="2">
    <citation type="submission" date="2023-07" db="EMBL/GenBank/DDBJ databases">
        <authorList>
            <person name="Sun H."/>
        </authorList>
    </citation>
    <scope>NUCLEOTIDE SEQUENCE</scope>
    <source>
        <strain evidence="2">05753</strain>
    </source>
</reference>
<gene>
    <name evidence="2" type="ORF">Q2T52_19380</name>
</gene>
<reference evidence="2" key="1">
    <citation type="journal article" date="2015" name="Int. J. Syst. Evol. Microbiol.">
        <title>Rhizobium oryzicola sp. nov., potential plant-growth-promoting endophytic bacteria isolated from rice roots.</title>
        <authorList>
            <person name="Zhang X.X."/>
            <person name="Gao J.S."/>
            <person name="Cao Y.H."/>
            <person name="Sheirdil R.A."/>
            <person name="Wang X.C."/>
            <person name="Zhang L."/>
        </authorList>
    </citation>
    <scope>NUCLEOTIDE SEQUENCE</scope>
    <source>
        <strain evidence="2">05753</strain>
    </source>
</reference>